<dbReference type="AlphaFoldDB" id="A0ABD3H0X4"/>
<name>A0ABD3H0X4_9MARC</name>
<evidence type="ECO:0000313" key="3">
    <source>
        <dbReference type="Proteomes" id="UP001633002"/>
    </source>
</evidence>
<protein>
    <submittedName>
        <fullName evidence="2">Uncharacterized protein</fullName>
    </submittedName>
</protein>
<feature type="region of interest" description="Disordered" evidence="1">
    <location>
        <begin position="102"/>
        <end position="132"/>
    </location>
</feature>
<sequence length="132" mass="14445">MNVGKMAQGKETDNVDENCKDIPGYLTLDQGIQILFWDNKVRAGEMQNSTATRSENGKPGGPDYGARRFIIGRRSGSGAFYSADTSQEAVEKVGTQNTQLAADTTTQRKHLSIHSGTVNGWQEEYTTGKKVE</sequence>
<keyword evidence="3" id="KW-1185">Reference proteome</keyword>
<evidence type="ECO:0000313" key="2">
    <source>
        <dbReference type="EMBL" id="KAL3683980.1"/>
    </source>
</evidence>
<dbReference type="Proteomes" id="UP001633002">
    <property type="component" value="Unassembled WGS sequence"/>
</dbReference>
<dbReference type="EMBL" id="JBJQOH010000006">
    <property type="protein sequence ID" value="KAL3683980.1"/>
    <property type="molecule type" value="Genomic_DNA"/>
</dbReference>
<evidence type="ECO:0000256" key="1">
    <source>
        <dbReference type="SAM" id="MobiDB-lite"/>
    </source>
</evidence>
<comment type="caution">
    <text evidence="2">The sequence shown here is derived from an EMBL/GenBank/DDBJ whole genome shotgun (WGS) entry which is preliminary data.</text>
</comment>
<accession>A0ABD3H0X4</accession>
<gene>
    <name evidence="2" type="ORF">R1sor_002002</name>
</gene>
<reference evidence="2 3" key="1">
    <citation type="submission" date="2024-09" db="EMBL/GenBank/DDBJ databases">
        <title>Chromosome-scale assembly of Riccia sorocarpa.</title>
        <authorList>
            <person name="Paukszto L."/>
        </authorList>
    </citation>
    <scope>NUCLEOTIDE SEQUENCE [LARGE SCALE GENOMIC DNA]</scope>
    <source>
        <strain evidence="2">LP-2024</strain>
        <tissue evidence="2">Aerial parts of the thallus</tissue>
    </source>
</reference>
<proteinExistence type="predicted"/>
<organism evidence="2 3">
    <name type="scientific">Riccia sorocarpa</name>
    <dbReference type="NCBI Taxonomy" id="122646"/>
    <lineage>
        <taxon>Eukaryota</taxon>
        <taxon>Viridiplantae</taxon>
        <taxon>Streptophyta</taxon>
        <taxon>Embryophyta</taxon>
        <taxon>Marchantiophyta</taxon>
        <taxon>Marchantiopsida</taxon>
        <taxon>Marchantiidae</taxon>
        <taxon>Marchantiales</taxon>
        <taxon>Ricciaceae</taxon>
        <taxon>Riccia</taxon>
    </lineage>
</organism>
<feature type="region of interest" description="Disordered" evidence="1">
    <location>
        <begin position="47"/>
        <end position="66"/>
    </location>
</feature>